<evidence type="ECO:0000259" key="8">
    <source>
        <dbReference type="Pfam" id="PF08407"/>
    </source>
</evidence>
<keyword evidence="5" id="KW-0472">Membrane</keyword>
<keyword evidence="4" id="KW-0808">Transferase</keyword>
<organism evidence="9">
    <name type="scientific">Fusarium oxysporum (strain Fo5176)</name>
    <name type="common">Fusarium vascular wilt</name>
    <dbReference type="NCBI Taxonomy" id="660025"/>
    <lineage>
        <taxon>Eukaryota</taxon>
        <taxon>Fungi</taxon>
        <taxon>Dikarya</taxon>
        <taxon>Ascomycota</taxon>
        <taxon>Pezizomycotina</taxon>
        <taxon>Sordariomycetes</taxon>
        <taxon>Hypocreomycetidae</taxon>
        <taxon>Hypocreales</taxon>
        <taxon>Nectriaceae</taxon>
        <taxon>Fusarium</taxon>
        <taxon>Fusarium oxysporum species complex</taxon>
    </lineage>
</organism>
<dbReference type="InterPro" id="IPR013616">
    <property type="entry name" value="Chitin_synth_N"/>
</dbReference>
<dbReference type="GO" id="GO:0004100">
    <property type="term" value="F:chitin synthase activity"/>
    <property type="evidence" value="ECO:0007669"/>
    <property type="project" value="UniProtKB-EC"/>
</dbReference>
<evidence type="ECO:0000256" key="2">
    <source>
        <dbReference type="ARBA" id="ARBA00012543"/>
    </source>
</evidence>
<evidence type="ECO:0000256" key="7">
    <source>
        <dbReference type="SAM" id="MobiDB-lite"/>
    </source>
</evidence>
<evidence type="ECO:0000313" key="9">
    <source>
        <dbReference type="EMBL" id="EGU83028.1"/>
    </source>
</evidence>
<proteinExistence type="predicted"/>
<dbReference type="Pfam" id="PF08407">
    <property type="entry name" value="Chitin_synth_1N"/>
    <property type="match status" value="1"/>
</dbReference>
<comment type="caution">
    <text evidence="9">The sequence shown here is derived from an EMBL/GenBank/DDBJ whole genome shotgun (WGS) entry which is preliminary data.</text>
</comment>
<evidence type="ECO:0000256" key="3">
    <source>
        <dbReference type="ARBA" id="ARBA00022475"/>
    </source>
</evidence>
<comment type="subcellular location">
    <subcellularLocation>
        <location evidence="1">Cell membrane</location>
        <topology evidence="1">Multi-pass membrane protein</topology>
    </subcellularLocation>
</comment>
<keyword evidence="4" id="KW-0328">Glycosyltransferase</keyword>
<evidence type="ECO:0000256" key="1">
    <source>
        <dbReference type="ARBA" id="ARBA00004651"/>
    </source>
</evidence>
<dbReference type="OrthoDB" id="5012842at2759"/>
<feature type="region of interest" description="Disordered" evidence="7">
    <location>
        <begin position="201"/>
        <end position="239"/>
    </location>
</feature>
<feature type="domain" description="Chitin synthase N-terminal" evidence="8">
    <location>
        <begin position="280"/>
        <end position="346"/>
    </location>
</feature>
<feature type="region of interest" description="Disordered" evidence="7">
    <location>
        <begin position="55"/>
        <end position="102"/>
    </location>
</feature>
<protein>
    <recommendedName>
        <fullName evidence="2">chitin synthase</fullName>
        <ecNumber evidence="2">2.4.1.16</ecNumber>
    </recommendedName>
</protein>
<dbReference type="STRING" id="660025.F9FJ80"/>
<dbReference type="EC" id="2.4.1.16" evidence="2"/>
<keyword evidence="5" id="KW-1133">Transmembrane helix</keyword>
<feature type="compositionally biased region" description="Basic and acidic residues" evidence="7">
    <location>
        <begin position="208"/>
        <end position="217"/>
    </location>
</feature>
<evidence type="ECO:0000256" key="4">
    <source>
        <dbReference type="ARBA" id="ARBA00022676"/>
    </source>
</evidence>
<evidence type="ECO:0000256" key="6">
    <source>
        <dbReference type="ARBA" id="ARBA00023180"/>
    </source>
</evidence>
<dbReference type="EMBL" id="AFQF01001985">
    <property type="protein sequence ID" value="EGU83028.1"/>
    <property type="molecule type" value="Genomic_DNA"/>
</dbReference>
<feature type="compositionally biased region" description="Polar residues" evidence="7">
    <location>
        <begin position="55"/>
        <end position="64"/>
    </location>
</feature>
<keyword evidence="6" id="KW-0325">Glycoprotein</keyword>
<accession>F9FJ80</accession>
<sequence length="594" mass="67661">MATYTETTLDVDVSYSDGMSSRALSIVDEHYHSSPISPRYDLPILGPQYPAALVASQSSDSSNPGDALKNGINHPASSKSHNHGHGYWPRPTREDILHRPKGPGPVSSWPEVFFDKEVALGNDPQAPRSSALASDSRIEETQNQIAPSLVLDTFDPLWRERYGDYLHGKRLSNDAIRENQEFVIGLLNEVKKDEMLSYSQQNYPLPSMDDKRRHSDRGQPLPSIRGPQHADLLNSTSHRSPQQLMPYMVPIRRPIPTEEDDIVKLSYSTKGLSSQEEYHIQRFRGNVVIDLPVPDRILNLVPHSSPPGRDEFTHSRFSFITCPPEVFGNRNYTLRATLFVQPRQTQFILVMQLDPNDKDFVLRWNFIHDSIVYAQQKHQASGTSQEFWKRVIVHLHLAHGTQWGARSSDHPLNVLESIGAKQTINAKVTRIDSEYLDEPIEEGSSTIGGHMVHAIMSEYTVQLRQLGFPPGTVVPAEVPIQVVITSARAPENFPTLHWSNKFIPWTCAINEAVQAQHVIDMSEFSDAFLTETNFLWEVLRRDRSLLVSKRKPFPTYDLYIFRFDSLFVEFESDLSPRTSSKEKKSKEGWTRWFK</sequence>
<keyword evidence="5" id="KW-0812">Transmembrane</keyword>
<reference evidence="9" key="1">
    <citation type="journal article" date="2012" name="Mol. Plant Microbe Interact.">
        <title>A highly conserved effector in Fusarium oxysporum is required for full virulence on Arabidopsis.</title>
        <authorList>
            <person name="Thatcher L.F."/>
            <person name="Gardiner D.M."/>
            <person name="Kazan K."/>
            <person name="Manners J."/>
        </authorList>
    </citation>
    <scope>NUCLEOTIDE SEQUENCE [LARGE SCALE GENOMIC DNA]</scope>
    <source>
        <strain evidence="9">Fo5176</strain>
    </source>
</reference>
<keyword evidence="3" id="KW-1003">Cell membrane</keyword>
<name>F9FJ80_FUSOF</name>
<dbReference type="AlphaFoldDB" id="F9FJ80"/>
<dbReference type="GO" id="GO:0005886">
    <property type="term" value="C:plasma membrane"/>
    <property type="evidence" value="ECO:0007669"/>
    <property type="project" value="UniProtKB-SubCell"/>
</dbReference>
<gene>
    <name evidence="9" type="ORF">FOXB_06459</name>
</gene>
<evidence type="ECO:0000256" key="5">
    <source>
        <dbReference type="ARBA" id="ARBA00022989"/>
    </source>
</evidence>